<dbReference type="Proteomes" id="UP000308632">
    <property type="component" value="Unassembled WGS sequence"/>
</dbReference>
<reference evidence="1 2" key="1">
    <citation type="submission" date="2019-04" db="EMBL/GenBank/DDBJ databases">
        <title>Streptomyces lasaliensis sp.nov., an Actinomycete isolated from soil which produces the polyether antibiotic lasalocid.</title>
        <authorList>
            <person name="Erwin G."/>
            <person name="Haber C."/>
        </authorList>
    </citation>
    <scope>NUCLEOTIDE SEQUENCE [LARGE SCALE GENOMIC DNA]</scope>
    <source>
        <strain evidence="1 2">DSM 40089</strain>
    </source>
</reference>
<evidence type="ECO:0000313" key="2">
    <source>
        <dbReference type="Proteomes" id="UP000308632"/>
    </source>
</evidence>
<dbReference type="AlphaFoldDB" id="A0A4U5W3R9"/>
<evidence type="ECO:0000313" key="1">
    <source>
        <dbReference type="EMBL" id="TKS96054.1"/>
    </source>
</evidence>
<proteinExistence type="predicted"/>
<comment type="caution">
    <text evidence="1">The sequence shown here is derived from an EMBL/GenBank/DDBJ whole genome shotgun (WGS) entry which is preliminary data.</text>
</comment>
<dbReference type="EMBL" id="SZPR01000043">
    <property type="protein sequence ID" value="TKS96054.1"/>
    <property type="molecule type" value="Genomic_DNA"/>
</dbReference>
<protein>
    <submittedName>
        <fullName evidence="1">Uncharacterized protein</fullName>
    </submittedName>
</protein>
<sequence length="128" mass="14237">MTPQGVAVRDSTQSTTPAIKFERGQFVLYRDPEKFWTGQAGHTFVCRVDRVCLGDTYDLTPLPNGRPIYYANPDYMRLLPAVDAMRDIDTAPLNTDAAADDMTAAALAWLTQQHATANQRPELPAQHD</sequence>
<gene>
    <name evidence="1" type="ORF">E4U92_34880</name>
</gene>
<organism evidence="1 2">
    <name type="scientific">Streptomyces galbus</name>
    <dbReference type="NCBI Taxonomy" id="33898"/>
    <lineage>
        <taxon>Bacteria</taxon>
        <taxon>Bacillati</taxon>
        <taxon>Actinomycetota</taxon>
        <taxon>Actinomycetes</taxon>
        <taxon>Kitasatosporales</taxon>
        <taxon>Streptomycetaceae</taxon>
        <taxon>Streptomyces</taxon>
    </lineage>
</organism>
<name>A0A4U5W3R9_STRGB</name>
<accession>A0A4U5W3R9</accession>